<evidence type="ECO:0000256" key="1">
    <source>
        <dbReference type="SAM" id="Coils"/>
    </source>
</evidence>
<feature type="coiled-coil region" evidence="1">
    <location>
        <begin position="58"/>
        <end position="92"/>
    </location>
</feature>
<dbReference type="SUPFAM" id="SSF88659">
    <property type="entry name" value="Sigma3 and sigma4 domains of RNA polymerase sigma factors"/>
    <property type="match status" value="1"/>
</dbReference>
<organism evidence="2 3">
    <name type="scientific">Vallitalea longa</name>
    <dbReference type="NCBI Taxonomy" id="2936439"/>
    <lineage>
        <taxon>Bacteria</taxon>
        <taxon>Bacillati</taxon>
        <taxon>Bacillota</taxon>
        <taxon>Clostridia</taxon>
        <taxon>Lachnospirales</taxon>
        <taxon>Vallitaleaceae</taxon>
        <taxon>Vallitalea</taxon>
    </lineage>
</organism>
<accession>A0A9W6DDK7</accession>
<dbReference type="NCBIfam" id="TIGR01636">
    <property type="entry name" value="phage_rinA"/>
    <property type="match status" value="1"/>
</dbReference>
<comment type="caution">
    <text evidence="2">The sequence shown here is derived from an EMBL/GenBank/DDBJ whole genome shotgun (WGS) entry which is preliminary data.</text>
</comment>
<gene>
    <name evidence="2" type="ORF">SH1V18_15060</name>
</gene>
<dbReference type="AlphaFoldDB" id="A0A9W6DDK7"/>
<reference evidence="2" key="1">
    <citation type="submission" date="2022-06" db="EMBL/GenBank/DDBJ databases">
        <title>Vallitalea longa sp. nov., an anaerobic bacterium isolated from marine sediment.</title>
        <authorList>
            <person name="Hirano S."/>
            <person name="Terahara T."/>
            <person name="Mori K."/>
            <person name="Hamada M."/>
            <person name="Matsumoto R."/>
            <person name="Kobayashi T."/>
        </authorList>
    </citation>
    <scope>NUCLEOTIDE SEQUENCE</scope>
    <source>
        <strain evidence="2">SH18-1</strain>
    </source>
</reference>
<keyword evidence="1" id="KW-0175">Coiled coil</keyword>
<evidence type="ECO:0000313" key="2">
    <source>
        <dbReference type="EMBL" id="GKX29026.1"/>
    </source>
</evidence>
<keyword evidence="3" id="KW-1185">Reference proteome</keyword>
<dbReference type="EMBL" id="BRLB01000002">
    <property type="protein sequence ID" value="GKX29026.1"/>
    <property type="molecule type" value="Genomic_DNA"/>
</dbReference>
<sequence>MGTKINQIGIIEEALNNYNYYKKMIRAYNMLLQQNNTIKGIAYDSEKTKATNKFHSDVEARVLKKEELQTRVQKLQNTINNIDIALSTLDNDSSTILKKYYIEDESWVAISQDIHMSERQCMRIRDHAIDKMQSLLFAQIEDKKTGNIQLGLDIKLDAFQI</sequence>
<dbReference type="InterPro" id="IPR006523">
    <property type="entry name" value="RinA"/>
</dbReference>
<proteinExistence type="predicted"/>
<evidence type="ECO:0000313" key="3">
    <source>
        <dbReference type="Proteomes" id="UP001144256"/>
    </source>
</evidence>
<protein>
    <submittedName>
        <fullName evidence="2">Uncharacterized protein</fullName>
    </submittedName>
</protein>
<dbReference type="RefSeq" id="WP_281814097.1">
    <property type="nucleotide sequence ID" value="NZ_BRLB01000002.1"/>
</dbReference>
<name>A0A9W6DDK7_9FIRM</name>
<dbReference type="InterPro" id="IPR013324">
    <property type="entry name" value="RNA_pol_sigma_r3/r4-like"/>
</dbReference>
<dbReference type="Proteomes" id="UP001144256">
    <property type="component" value="Unassembled WGS sequence"/>
</dbReference>